<dbReference type="AlphaFoldDB" id="A0A9W4RL22"/>
<dbReference type="EMBL" id="CAMGZC010000107">
    <property type="protein sequence ID" value="CAI0643464.1"/>
    <property type="molecule type" value="Genomic_DNA"/>
</dbReference>
<protein>
    <submittedName>
        <fullName evidence="1">Uncharacterized protein</fullName>
    </submittedName>
</protein>
<keyword evidence="2" id="KW-1185">Reference proteome</keyword>
<dbReference type="Proteomes" id="UP001152533">
    <property type="component" value="Unassembled WGS sequence"/>
</dbReference>
<evidence type="ECO:0000313" key="2">
    <source>
        <dbReference type="Proteomes" id="UP001152533"/>
    </source>
</evidence>
<organism evidence="1 2">
    <name type="scientific">Colletotrichum noveboracense</name>
    <dbReference type="NCBI Taxonomy" id="2664923"/>
    <lineage>
        <taxon>Eukaryota</taxon>
        <taxon>Fungi</taxon>
        <taxon>Dikarya</taxon>
        <taxon>Ascomycota</taxon>
        <taxon>Pezizomycotina</taxon>
        <taxon>Sordariomycetes</taxon>
        <taxon>Hypocreomycetidae</taxon>
        <taxon>Glomerellales</taxon>
        <taxon>Glomerellaceae</taxon>
        <taxon>Colletotrichum</taxon>
        <taxon>Colletotrichum gloeosporioides species complex</taxon>
    </lineage>
</organism>
<accession>A0A9W4RL22</accession>
<name>A0A9W4RL22_9PEZI</name>
<gene>
    <name evidence="1" type="ORF">CGXH109_LOCUS25659</name>
</gene>
<evidence type="ECO:0000313" key="1">
    <source>
        <dbReference type="EMBL" id="CAI0643464.1"/>
    </source>
</evidence>
<sequence>MSTENGPTTSDAAPYSFTLKDLNASTWADHPLGRTAYGMKRSGFHRWGFVIYRTTYDDDAAWERYVEVLKRIARSVLVDEGGDVLLEQYMDCKQFSPAFSRLNIDGSRAGNATLEGASKAEVRKHFISWREARSEERDGPGATKDRAKRLPRFKHCVYVDRKCLDTLAGLPADCDEEKLFNVVAVVIDGSFDEKTPGDDEGLYPDIEGCTARYVGWRYEDIEMLVDTYEESHNYPLSHIDYKRPPLISPNGRRSMPA</sequence>
<reference evidence="1" key="1">
    <citation type="submission" date="2022-08" db="EMBL/GenBank/DDBJ databases">
        <authorList>
            <person name="Giroux E."/>
            <person name="Giroux E."/>
        </authorList>
    </citation>
    <scope>NUCLEOTIDE SEQUENCE</scope>
    <source>
        <strain evidence="1">H1091258</strain>
    </source>
</reference>
<proteinExistence type="predicted"/>
<comment type="caution">
    <text evidence="1">The sequence shown here is derived from an EMBL/GenBank/DDBJ whole genome shotgun (WGS) entry which is preliminary data.</text>
</comment>